<feature type="transmembrane region" description="Helical" evidence="1">
    <location>
        <begin position="214"/>
        <end position="234"/>
    </location>
</feature>
<dbReference type="Proteomes" id="UP000054729">
    <property type="component" value="Unassembled WGS sequence"/>
</dbReference>
<dbReference type="AlphaFoldDB" id="A0A0W1AMB0"/>
<feature type="transmembrane region" description="Helical" evidence="1">
    <location>
        <begin position="186"/>
        <end position="208"/>
    </location>
</feature>
<dbReference type="RefSeq" id="WP_065235644.1">
    <property type="nucleotide sequence ID" value="NZ_CAAAIQ010000009.1"/>
</dbReference>
<dbReference type="EMBL" id="LNZB01000015">
    <property type="protein sequence ID" value="KTD82430.1"/>
    <property type="molecule type" value="Genomic_DNA"/>
</dbReference>
<evidence type="ECO:0000313" key="2">
    <source>
        <dbReference type="EMBL" id="KTD82430.1"/>
    </source>
</evidence>
<evidence type="ECO:0000256" key="1">
    <source>
        <dbReference type="SAM" id="Phobius"/>
    </source>
</evidence>
<evidence type="ECO:0008006" key="4">
    <source>
        <dbReference type="Google" id="ProtNLM"/>
    </source>
</evidence>
<keyword evidence="1" id="KW-1133">Transmembrane helix</keyword>
<proteinExistence type="predicted"/>
<feature type="transmembrane region" description="Helical" evidence="1">
    <location>
        <begin position="50"/>
        <end position="72"/>
    </location>
</feature>
<gene>
    <name evidence="2" type="ORF">Lwal_0907</name>
</gene>
<keyword evidence="3" id="KW-1185">Reference proteome</keyword>
<feature type="transmembrane region" description="Helical" evidence="1">
    <location>
        <begin position="20"/>
        <end position="38"/>
    </location>
</feature>
<evidence type="ECO:0000313" key="3">
    <source>
        <dbReference type="Proteomes" id="UP000054729"/>
    </source>
</evidence>
<reference evidence="2 3" key="1">
    <citation type="submission" date="2015-11" db="EMBL/GenBank/DDBJ databases">
        <title>Genomic analysis of 38 Legionella species identifies large and diverse effector repertoires.</title>
        <authorList>
            <person name="Burstein D."/>
            <person name="Amaro F."/>
            <person name="Zusman T."/>
            <person name="Lifshitz Z."/>
            <person name="Cohen O."/>
            <person name="Gilbert J.A."/>
            <person name="Pupko T."/>
            <person name="Shuman H.A."/>
            <person name="Segal G."/>
        </authorList>
    </citation>
    <scope>NUCLEOTIDE SEQUENCE [LARGE SCALE GENOMIC DNA]</scope>
    <source>
        <strain evidence="2 3">ATCC 51914</strain>
    </source>
</reference>
<keyword evidence="1" id="KW-0472">Membrane</keyword>
<sequence length="261" mass="30184">MMSHHHKKNKKSNGLKKFHICFWVVPLMVLLVITKFFIHRFNLEFVAVSPLFTSTMAGAIFIISILLAGILADFKEAEKFPAEIRASLENILEEATLFHQRNNNFDIKKIHMDIRKIVRLFFKGIDHEGNHHDLGPCLISINQLASSFAAMEELGMPPNFLVRLKTEQGTLRKIILRIYQIQRTQFIPSVHILAESLIGFLTLFLLFLKTEGSPESFILFGFIAYFFLYIGRLIRVLEKPFREGHETMDDVSLFLLREMSS</sequence>
<name>A0A0W1AMB0_9GAMM</name>
<organism evidence="2 3">
    <name type="scientific">Legionella waltersii</name>
    <dbReference type="NCBI Taxonomy" id="66969"/>
    <lineage>
        <taxon>Bacteria</taxon>
        <taxon>Pseudomonadati</taxon>
        <taxon>Pseudomonadota</taxon>
        <taxon>Gammaproteobacteria</taxon>
        <taxon>Legionellales</taxon>
        <taxon>Legionellaceae</taxon>
        <taxon>Legionella</taxon>
    </lineage>
</organism>
<keyword evidence="1" id="KW-0812">Transmembrane</keyword>
<accession>A0A0W1AMB0</accession>
<protein>
    <recommendedName>
        <fullName evidence="4">Bestrophin, RFP-TM, chloride channel</fullName>
    </recommendedName>
</protein>
<dbReference type="PATRIC" id="fig|66969.6.peg.983"/>
<comment type="caution">
    <text evidence="2">The sequence shown here is derived from an EMBL/GenBank/DDBJ whole genome shotgun (WGS) entry which is preliminary data.</text>
</comment>